<dbReference type="GO" id="GO:0016740">
    <property type="term" value="F:transferase activity"/>
    <property type="evidence" value="ECO:0007669"/>
    <property type="project" value="UniProtKB-KW"/>
</dbReference>
<sequence length="211" mass="23158">MGDRLSGERISIPIAIPIWMKGKMKHLLVIDNYDSFTYNLVQLFSLFHLNIQVHRGDKITVAEVAAASPDYILISPGPRTPAHAGISIDLVRTFSGRVPILGVCLGMQCINEAFGGATVRCPVPVHGKTSLVFHRGDRLFAGLPSPFTAARYHSLMIQQNSDALCVTATTEDNVIMGLRHPDHLTFGVQFHPESFLTEHGKQLAKNFLSQG</sequence>
<dbReference type="HOGENOM" id="CLU_014340_1_2_7"/>
<reference evidence="3 4" key="1">
    <citation type="submission" date="2007-10" db="EMBL/GenBank/DDBJ databases">
        <title>Complete sequence of Desulfococcus oleovorans Hxd3.</title>
        <authorList>
            <consortium name="US DOE Joint Genome Institute"/>
            <person name="Copeland A."/>
            <person name="Lucas S."/>
            <person name="Lapidus A."/>
            <person name="Barry K."/>
            <person name="Glavina del Rio T."/>
            <person name="Dalin E."/>
            <person name="Tice H."/>
            <person name="Pitluck S."/>
            <person name="Kiss H."/>
            <person name="Brettin T."/>
            <person name="Bruce D."/>
            <person name="Detter J.C."/>
            <person name="Han C."/>
            <person name="Schmutz J."/>
            <person name="Larimer F."/>
            <person name="Land M."/>
            <person name="Hauser L."/>
            <person name="Kyrpides N."/>
            <person name="Kim E."/>
            <person name="Wawrik B."/>
            <person name="Richardson P."/>
        </authorList>
    </citation>
    <scope>NUCLEOTIDE SEQUENCE [LARGE SCALE GENOMIC DNA]</scope>
    <source>
        <strain evidence="4">DSM 6200 / JCM 39069 / Hxd3</strain>
    </source>
</reference>
<feature type="domain" description="Glutamine amidotransferase" evidence="2">
    <location>
        <begin position="28"/>
        <end position="208"/>
    </location>
</feature>
<proteinExistence type="predicted"/>
<dbReference type="PROSITE" id="PS51273">
    <property type="entry name" value="GATASE_TYPE_1"/>
    <property type="match status" value="1"/>
</dbReference>
<keyword evidence="4" id="KW-1185">Reference proteome</keyword>
<name>A8ZX49_DESOH</name>
<keyword evidence="1 3" id="KW-0315">Glutamine amidotransferase</keyword>
<dbReference type="GO" id="GO:0004049">
    <property type="term" value="F:anthranilate synthase activity"/>
    <property type="evidence" value="ECO:0007669"/>
    <property type="project" value="TreeGrafter"/>
</dbReference>
<dbReference type="MEROPS" id="C26.955"/>
<dbReference type="EMBL" id="CP000859">
    <property type="protein sequence ID" value="ABW66905.1"/>
    <property type="molecule type" value="Genomic_DNA"/>
</dbReference>
<dbReference type="PRINTS" id="PR00096">
    <property type="entry name" value="GATASE"/>
</dbReference>
<dbReference type="InterPro" id="IPR029062">
    <property type="entry name" value="Class_I_gatase-like"/>
</dbReference>
<dbReference type="Pfam" id="PF00117">
    <property type="entry name" value="GATase"/>
    <property type="match status" value="1"/>
</dbReference>
<accession>A8ZX49</accession>
<evidence type="ECO:0000313" key="4">
    <source>
        <dbReference type="Proteomes" id="UP000008561"/>
    </source>
</evidence>
<dbReference type="SUPFAM" id="SSF52317">
    <property type="entry name" value="Class I glutamine amidotransferase-like"/>
    <property type="match status" value="1"/>
</dbReference>
<dbReference type="CDD" id="cd01743">
    <property type="entry name" value="GATase1_Anthranilate_Synthase"/>
    <property type="match status" value="1"/>
</dbReference>
<dbReference type="AlphaFoldDB" id="A8ZX49"/>
<keyword evidence="3" id="KW-0808">Transferase</keyword>
<dbReference type="InterPro" id="IPR006221">
    <property type="entry name" value="TrpG/PapA_dom"/>
</dbReference>
<evidence type="ECO:0000313" key="3">
    <source>
        <dbReference type="EMBL" id="ABW66905.1"/>
    </source>
</evidence>
<dbReference type="Gene3D" id="3.40.50.880">
    <property type="match status" value="1"/>
</dbReference>
<dbReference type="GO" id="GO:0000162">
    <property type="term" value="P:L-tryptophan biosynthetic process"/>
    <property type="evidence" value="ECO:0007669"/>
    <property type="project" value="TreeGrafter"/>
</dbReference>
<evidence type="ECO:0000256" key="1">
    <source>
        <dbReference type="ARBA" id="ARBA00022962"/>
    </source>
</evidence>
<protein>
    <submittedName>
        <fullName evidence="3">Glutamine amidotransferase of anthranilate synthase</fullName>
    </submittedName>
</protein>
<dbReference type="STRING" id="96561.Dole_1098"/>
<dbReference type="FunFam" id="3.40.50.880:FF:000003">
    <property type="entry name" value="Anthranilate synthase component II"/>
    <property type="match status" value="1"/>
</dbReference>
<dbReference type="GO" id="GO:0005829">
    <property type="term" value="C:cytosol"/>
    <property type="evidence" value="ECO:0007669"/>
    <property type="project" value="TreeGrafter"/>
</dbReference>
<gene>
    <name evidence="3" type="ordered locus">Dole_1098</name>
</gene>
<organism evidence="3 4">
    <name type="scientific">Desulfosudis oleivorans (strain DSM 6200 / JCM 39069 / Hxd3)</name>
    <name type="common">Desulfococcus oleovorans</name>
    <dbReference type="NCBI Taxonomy" id="96561"/>
    <lineage>
        <taxon>Bacteria</taxon>
        <taxon>Pseudomonadati</taxon>
        <taxon>Thermodesulfobacteriota</taxon>
        <taxon>Desulfobacteria</taxon>
        <taxon>Desulfobacterales</taxon>
        <taxon>Desulfosudaceae</taxon>
        <taxon>Desulfosudis</taxon>
    </lineage>
</organism>
<dbReference type="PRINTS" id="PR00097">
    <property type="entry name" value="ANTSNTHASEII"/>
</dbReference>
<evidence type="ECO:0000259" key="2">
    <source>
        <dbReference type="Pfam" id="PF00117"/>
    </source>
</evidence>
<dbReference type="PANTHER" id="PTHR43418:SF4">
    <property type="entry name" value="MULTIFUNCTIONAL TRYPTOPHAN BIOSYNTHESIS PROTEIN"/>
    <property type="match status" value="1"/>
</dbReference>
<dbReference type="Proteomes" id="UP000008561">
    <property type="component" value="Chromosome"/>
</dbReference>
<dbReference type="InterPro" id="IPR017926">
    <property type="entry name" value="GATASE"/>
</dbReference>
<dbReference type="PRINTS" id="PR00099">
    <property type="entry name" value="CPSGATASE"/>
</dbReference>
<dbReference type="KEGG" id="dol:Dole_1098"/>
<dbReference type="PANTHER" id="PTHR43418">
    <property type="entry name" value="MULTIFUNCTIONAL TRYPTOPHAN BIOSYNTHESIS PROTEIN-RELATED"/>
    <property type="match status" value="1"/>
</dbReference>
<dbReference type="eggNOG" id="COG0512">
    <property type="taxonomic scope" value="Bacteria"/>
</dbReference>
<dbReference type="InterPro" id="IPR050472">
    <property type="entry name" value="Anth_synth/Amidotransfase"/>
</dbReference>
<dbReference type="NCBIfam" id="TIGR00566">
    <property type="entry name" value="trpG_papA"/>
    <property type="match status" value="1"/>
</dbReference>